<feature type="transmembrane region" description="Helical" evidence="2">
    <location>
        <begin position="21"/>
        <end position="41"/>
    </location>
</feature>
<dbReference type="PANTHER" id="PTHR34407">
    <property type="entry name" value="EXPRESSED PROTEIN"/>
    <property type="match status" value="1"/>
</dbReference>
<keyword evidence="2" id="KW-1133">Transmembrane helix</keyword>
<evidence type="ECO:0000256" key="2">
    <source>
        <dbReference type="SAM" id="Phobius"/>
    </source>
</evidence>
<dbReference type="EMBL" id="KN840624">
    <property type="protein sequence ID" value="KIP03283.1"/>
    <property type="molecule type" value="Genomic_DNA"/>
</dbReference>
<name>A0A0C3PDF3_PHLG1</name>
<keyword evidence="4" id="KW-1185">Reference proteome</keyword>
<evidence type="ECO:0000256" key="1">
    <source>
        <dbReference type="SAM" id="MobiDB-lite"/>
    </source>
</evidence>
<proteinExistence type="predicted"/>
<evidence type="ECO:0000313" key="3">
    <source>
        <dbReference type="EMBL" id="KIP03283.1"/>
    </source>
</evidence>
<sequence length="564" mass="60819">MGSLSDKPASRLSQKTLGVTNRIWLILAVFLALIVFTRSVLPSDSSYYPRHKLLHIDAKPRNYLNASDSSAVPFSFCPALGPADALADKYDPVVLAKTRLHTGSGSRIQRVITRALQGLPVTISVIGGSVSACHGAGDDPLSATCYPSRFFEWWNSVFPHPASELTNGAMRRTSSAYFSFCNAHHVPDVTDLVIVELDVEDQGDRQSMDNFELLIRSLLIRPDQPAVVILGHSSPQSLEEGGFLGPDQWHTLVAQFYDVPHVSAKPLLYPMYLNSPPSVQRYFVDPILANPQGHEILSDVLVSYFQSQVCSAWASATGTASEVVPGPGAAVYQEKAKTPTDALGLFGGVAQRKGAAGAAAPEDDSDSGGGVNANPARVAFAEPGSRQLSEQLYPNLKVPQARIGARPADYVARSFEEVSPYCISANDLINPLPPSIFSGSGWEAFHPSPGASELNSHAHYWYSSLPTSRLRVGIQVGAGDIGIYYLREPASEVGLGSAVECWVDDNYKGAIVIENAAQVGEPVPTLEIIDHYVSRGSHFVECQLMGEEDDRNVPPFKIIGVFST</sequence>
<keyword evidence="2" id="KW-0472">Membrane</keyword>
<dbReference type="OrthoDB" id="544608at2759"/>
<accession>A0A0C3PDF3</accession>
<protein>
    <recommendedName>
        <fullName evidence="5">Cap64 protein</fullName>
    </recommendedName>
</protein>
<dbReference type="AlphaFoldDB" id="A0A0C3PDF3"/>
<gene>
    <name evidence="3" type="ORF">PHLGIDRAFT_121726</name>
</gene>
<dbReference type="SUPFAM" id="SSF52266">
    <property type="entry name" value="SGNH hydrolase"/>
    <property type="match status" value="1"/>
</dbReference>
<organism evidence="3 4">
    <name type="scientific">Phlebiopsis gigantea (strain 11061_1 CR5-6)</name>
    <name type="common">White-rot fungus</name>
    <name type="synonym">Peniophora gigantea</name>
    <dbReference type="NCBI Taxonomy" id="745531"/>
    <lineage>
        <taxon>Eukaryota</taxon>
        <taxon>Fungi</taxon>
        <taxon>Dikarya</taxon>
        <taxon>Basidiomycota</taxon>
        <taxon>Agaricomycotina</taxon>
        <taxon>Agaricomycetes</taxon>
        <taxon>Polyporales</taxon>
        <taxon>Phanerochaetaceae</taxon>
        <taxon>Phlebiopsis</taxon>
    </lineage>
</organism>
<dbReference type="HOGENOM" id="CLU_029715_0_0_1"/>
<dbReference type="STRING" id="745531.A0A0C3PDF3"/>
<evidence type="ECO:0008006" key="5">
    <source>
        <dbReference type="Google" id="ProtNLM"/>
    </source>
</evidence>
<dbReference type="Proteomes" id="UP000053257">
    <property type="component" value="Unassembled WGS sequence"/>
</dbReference>
<dbReference type="PANTHER" id="PTHR34407:SF1">
    <property type="entry name" value="SGNH HYDROLASE-TYPE ESTERASE DOMAIN-CONTAINING PROTEIN"/>
    <property type="match status" value="1"/>
</dbReference>
<dbReference type="CDD" id="cd00229">
    <property type="entry name" value="SGNH_hydrolase"/>
    <property type="match status" value="1"/>
</dbReference>
<keyword evidence="2" id="KW-0812">Transmembrane</keyword>
<evidence type="ECO:0000313" key="4">
    <source>
        <dbReference type="Proteomes" id="UP000053257"/>
    </source>
</evidence>
<feature type="region of interest" description="Disordered" evidence="1">
    <location>
        <begin position="355"/>
        <end position="376"/>
    </location>
</feature>
<reference evidence="3 4" key="1">
    <citation type="journal article" date="2014" name="PLoS Genet.">
        <title>Analysis of the Phlebiopsis gigantea genome, transcriptome and secretome provides insight into its pioneer colonization strategies of wood.</title>
        <authorList>
            <person name="Hori C."/>
            <person name="Ishida T."/>
            <person name="Igarashi K."/>
            <person name="Samejima M."/>
            <person name="Suzuki H."/>
            <person name="Master E."/>
            <person name="Ferreira P."/>
            <person name="Ruiz-Duenas F.J."/>
            <person name="Held B."/>
            <person name="Canessa P."/>
            <person name="Larrondo L.F."/>
            <person name="Schmoll M."/>
            <person name="Druzhinina I.S."/>
            <person name="Kubicek C.P."/>
            <person name="Gaskell J.A."/>
            <person name="Kersten P."/>
            <person name="St John F."/>
            <person name="Glasner J."/>
            <person name="Sabat G."/>
            <person name="Splinter BonDurant S."/>
            <person name="Syed K."/>
            <person name="Yadav J."/>
            <person name="Mgbeahuruike A.C."/>
            <person name="Kovalchuk A."/>
            <person name="Asiegbu F.O."/>
            <person name="Lackner G."/>
            <person name="Hoffmeister D."/>
            <person name="Rencoret J."/>
            <person name="Gutierrez A."/>
            <person name="Sun H."/>
            <person name="Lindquist E."/>
            <person name="Barry K."/>
            <person name="Riley R."/>
            <person name="Grigoriev I.V."/>
            <person name="Henrissat B."/>
            <person name="Kues U."/>
            <person name="Berka R.M."/>
            <person name="Martinez A.T."/>
            <person name="Covert S.F."/>
            <person name="Blanchette R.A."/>
            <person name="Cullen D."/>
        </authorList>
    </citation>
    <scope>NUCLEOTIDE SEQUENCE [LARGE SCALE GENOMIC DNA]</scope>
    <source>
        <strain evidence="3 4">11061_1 CR5-6</strain>
    </source>
</reference>